<accession>A0A6J2Y0Y3</accession>
<dbReference type="GeneID" id="115882851"/>
<protein>
    <submittedName>
        <fullName evidence="2">Uncharacterized protein LOC115882851</fullName>
    </submittedName>
</protein>
<dbReference type="AlphaFoldDB" id="A0A6J2Y0Y3"/>
<dbReference type="InParanoid" id="A0A6J2Y0Y3"/>
<proteinExistence type="predicted"/>
<evidence type="ECO:0000313" key="2">
    <source>
        <dbReference type="RefSeq" id="XP_030756961.1"/>
    </source>
</evidence>
<sequence length="279" mass="30426">MTITKVGVSYGDAVLTIKLPSLSFTNKFYVGTYSVENDAAKIDIDAMSIENADLSLVDVTLSDYSDYFTTTLTDNKLTLTSSKPLTSEITDKNENLPITLTATRKSDNSVLATTSLVINLPSSTSDSKKPEFTKFTFNGTYTVTDNAATVALDSDIIILKKSGITVTSVYIEDATYSGNFELESKEENTYTIKVNSFLSDNTLKTETSLVFTLIAVSSDGVSGYASLVITLPKIAKEQSVKFKDILYTSEYKNGELKLNIDLETDSSDSDIQYLSSPMV</sequence>
<dbReference type="KEGG" id="soy:115882851"/>
<dbReference type="RefSeq" id="XP_030756961.1">
    <property type="nucleotide sequence ID" value="XM_030901101.1"/>
</dbReference>
<name>A0A6J2Y0Y3_SITOR</name>
<reference evidence="2" key="1">
    <citation type="submission" date="2025-08" db="UniProtKB">
        <authorList>
            <consortium name="RefSeq"/>
        </authorList>
    </citation>
    <scope>IDENTIFICATION</scope>
    <source>
        <tissue evidence="2">Gonads</tissue>
    </source>
</reference>
<organism evidence="1 2">
    <name type="scientific">Sitophilus oryzae</name>
    <name type="common">Rice weevil</name>
    <name type="synonym">Curculio oryzae</name>
    <dbReference type="NCBI Taxonomy" id="7048"/>
    <lineage>
        <taxon>Eukaryota</taxon>
        <taxon>Metazoa</taxon>
        <taxon>Ecdysozoa</taxon>
        <taxon>Arthropoda</taxon>
        <taxon>Hexapoda</taxon>
        <taxon>Insecta</taxon>
        <taxon>Pterygota</taxon>
        <taxon>Neoptera</taxon>
        <taxon>Endopterygota</taxon>
        <taxon>Coleoptera</taxon>
        <taxon>Polyphaga</taxon>
        <taxon>Cucujiformia</taxon>
        <taxon>Curculionidae</taxon>
        <taxon>Dryophthorinae</taxon>
        <taxon>Sitophilus</taxon>
    </lineage>
</organism>
<gene>
    <name evidence="2" type="primary">LOC115882851</name>
</gene>
<evidence type="ECO:0000313" key="1">
    <source>
        <dbReference type="Proteomes" id="UP000504635"/>
    </source>
</evidence>
<keyword evidence="1" id="KW-1185">Reference proteome</keyword>
<dbReference type="Proteomes" id="UP000504635">
    <property type="component" value="Unplaced"/>
</dbReference>
<dbReference type="OrthoDB" id="6606209at2759"/>